<dbReference type="InterPro" id="IPR004835">
    <property type="entry name" value="Chitin_synth"/>
</dbReference>
<dbReference type="PANTHER" id="PTHR22914:SF11">
    <property type="entry name" value="CHITIN SYNTHASE B"/>
    <property type="match status" value="1"/>
</dbReference>
<evidence type="ECO:0000256" key="6">
    <source>
        <dbReference type="ARBA" id="ARBA00022692"/>
    </source>
</evidence>
<accession>A0A8S0VYI1</accession>
<dbReference type="OrthoDB" id="2958313at2759"/>
<name>A0A8S0VYI1_CYCAE</name>
<dbReference type="Pfam" id="PF01644">
    <property type="entry name" value="Chitin_synth_1"/>
    <property type="match status" value="1"/>
</dbReference>
<dbReference type="GO" id="GO:0071555">
    <property type="term" value="P:cell wall organization"/>
    <property type="evidence" value="ECO:0007669"/>
    <property type="project" value="UniProtKB-KW"/>
</dbReference>
<keyword evidence="4 13" id="KW-0328">Glycosyltransferase</keyword>
<comment type="caution">
    <text evidence="16">The sequence shown here is derived from an EMBL/GenBank/DDBJ whole genome shotgun (WGS) entry which is preliminary data.</text>
</comment>
<feature type="transmembrane region" description="Helical" evidence="13">
    <location>
        <begin position="604"/>
        <end position="626"/>
    </location>
</feature>
<reference evidence="16 17" key="1">
    <citation type="submission" date="2020-01" db="EMBL/GenBank/DDBJ databases">
        <authorList>
            <person name="Gupta K D."/>
        </authorList>
    </citation>
    <scope>NUCLEOTIDE SEQUENCE [LARGE SCALE GENOMIC DNA]</scope>
</reference>
<dbReference type="EC" id="2.4.1.16" evidence="2 13"/>
<feature type="transmembrane region" description="Helical" evidence="13">
    <location>
        <begin position="526"/>
        <end position="544"/>
    </location>
</feature>
<feature type="region of interest" description="Disordered" evidence="14">
    <location>
        <begin position="74"/>
        <end position="96"/>
    </location>
</feature>
<evidence type="ECO:0000256" key="11">
    <source>
        <dbReference type="ARBA" id="ARBA00038055"/>
    </source>
</evidence>
<feature type="compositionally biased region" description="Basic residues" evidence="14">
    <location>
        <begin position="85"/>
        <end position="96"/>
    </location>
</feature>
<evidence type="ECO:0000256" key="5">
    <source>
        <dbReference type="ARBA" id="ARBA00022679"/>
    </source>
</evidence>
<evidence type="ECO:0000256" key="14">
    <source>
        <dbReference type="SAM" id="MobiDB-lite"/>
    </source>
</evidence>
<evidence type="ECO:0000256" key="9">
    <source>
        <dbReference type="ARBA" id="ARBA00023316"/>
    </source>
</evidence>
<dbReference type="GO" id="GO:0006031">
    <property type="term" value="P:chitin biosynthetic process"/>
    <property type="evidence" value="ECO:0007669"/>
    <property type="project" value="UniProtKB-UniRule"/>
</dbReference>
<evidence type="ECO:0000313" key="16">
    <source>
        <dbReference type="EMBL" id="CAA7262411.1"/>
    </source>
</evidence>
<evidence type="ECO:0000256" key="1">
    <source>
        <dbReference type="ARBA" id="ARBA00004651"/>
    </source>
</evidence>
<dbReference type="SUPFAM" id="SSF53448">
    <property type="entry name" value="Nucleotide-diphospho-sugar transferases"/>
    <property type="match status" value="1"/>
</dbReference>
<feature type="transmembrane region" description="Helical" evidence="13">
    <location>
        <begin position="766"/>
        <end position="791"/>
    </location>
</feature>
<evidence type="ECO:0000256" key="8">
    <source>
        <dbReference type="ARBA" id="ARBA00023136"/>
    </source>
</evidence>
<dbReference type="GO" id="GO:0004100">
    <property type="term" value="F:chitin synthase activity"/>
    <property type="evidence" value="ECO:0007669"/>
    <property type="project" value="UniProtKB-UniRule"/>
</dbReference>
<dbReference type="CDD" id="cd04190">
    <property type="entry name" value="Chitin_synth_C"/>
    <property type="match status" value="1"/>
</dbReference>
<dbReference type="GO" id="GO:0005886">
    <property type="term" value="C:plasma membrane"/>
    <property type="evidence" value="ECO:0007669"/>
    <property type="project" value="UniProtKB-SubCell"/>
</dbReference>
<evidence type="ECO:0000259" key="15">
    <source>
        <dbReference type="Pfam" id="PF08407"/>
    </source>
</evidence>
<keyword evidence="6 13" id="KW-0812">Transmembrane</keyword>
<proteinExistence type="inferred from homology"/>
<feature type="transmembrane region" description="Helical" evidence="13">
    <location>
        <begin position="720"/>
        <end position="741"/>
    </location>
</feature>
<comment type="catalytic activity">
    <reaction evidence="12 13">
        <text>[(1-&gt;4)-N-acetyl-beta-D-glucosaminyl](n) + UDP-N-acetyl-alpha-D-glucosamine = [(1-&gt;4)-N-acetyl-beta-D-glucosaminyl](n+1) + UDP + H(+)</text>
        <dbReference type="Rhea" id="RHEA:16637"/>
        <dbReference type="Rhea" id="RHEA-COMP:9593"/>
        <dbReference type="Rhea" id="RHEA-COMP:9595"/>
        <dbReference type="ChEBI" id="CHEBI:15378"/>
        <dbReference type="ChEBI" id="CHEBI:17029"/>
        <dbReference type="ChEBI" id="CHEBI:57705"/>
        <dbReference type="ChEBI" id="CHEBI:58223"/>
        <dbReference type="EC" id="2.4.1.16"/>
    </reaction>
</comment>
<dbReference type="AlphaFoldDB" id="A0A8S0VYI1"/>
<keyword evidence="7 13" id="KW-1133">Transmembrane helix</keyword>
<keyword evidence="17" id="KW-1185">Reference proteome</keyword>
<protein>
    <recommendedName>
        <fullName evidence="2 13">Chitin synthase</fullName>
        <ecNumber evidence="2 13">2.4.1.16</ecNumber>
    </recommendedName>
</protein>
<feature type="domain" description="Chitin synthase N-terminal" evidence="15">
    <location>
        <begin position="122"/>
        <end position="153"/>
    </location>
</feature>
<dbReference type="InterPro" id="IPR029044">
    <property type="entry name" value="Nucleotide-diphossugar_trans"/>
</dbReference>
<evidence type="ECO:0000256" key="13">
    <source>
        <dbReference type="RuleBase" id="RU366040"/>
    </source>
</evidence>
<keyword evidence="5 13" id="KW-0808">Transferase</keyword>
<comment type="subcellular location">
    <subcellularLocation>
        <location evidence="1 13">Cell membrane</location>
        <topology evidence="1 13">Multi-pass membrane protein</topology>
    </subcellularLocation>
</comment>
<dbReference type="PANTHER" id="PTHR22914">
    <property type="entry name" value="CHITIN SYNTHASE"/>
    <property type="match status" value="1"/>
</dbReference>
<evidence type="ECO:0000256" key="4">
    <source>
        <dbReference type="ARBA" id="ARBA00022676"/>
    </source>
</evidence>
<evidence type="ECO:0000313" key="17">
    <source>
        <dbReference type="Proteomes" id="UP000467700"/>
    </source>
</evidence>
<organism evidence="16 17">
    <name type="scientific">Cyclocybe aegerita</name>
    <name type="common">Black poplar mushroom</name>
    <name type="synonym">Agrocybe aegerita</name>
    <dbReference type="NCBI Taxonomy" id="1973307"/>
    <lineage>
        <taxon>Eukaryota</taxon>
        <taxon>Fungi</taxon>
        <taxon>Dikarya</taxon>
        <taxon>Basidiomycota</taxon>
        <taxon>Agaricomycotina</taxon>
        <taxon>Agaricomycetes</taxon>
        <taxon>Agaricomycetidae</taxon>
        <taxon>Agaricales</taxon>
        <taxon>Agaricineae</taxon>
        <taxon>Bolbitiaceae</taxon>
        <taxon>Cyclocybe</taxon>
    </lineage>
</organism>
<dbReference type="InterPro" id="IPR013616">
    <property type="entry name" value="Chitin_synth_N"/>
</dbReference>
<dbReference type="GO" id="GO:0030428">
    <property type="term" value="C:cell septum"/>
    <property type="evidence" value="ECO:0007669"/>
    <property type="project" value="TreeGrafter"/>
</dbReference>
<gene>
    <name evidence="16" type="ORF">AAE3_LOCUS4856</name>
</gene>
<keyword evidence="3 13" id="KW-1003">Cell membrane</keyword>
<feature type="transmembrane region" description="Helical" evidence="13">
    <location>
        <begin position="556"/>
        <end position="575"/>
    </location>
</feature>
<evidence type="ECO:0000256" key="2">
    <source>
        <dbReference type="ARBA" id="ARBA00012543"/>
    </source>
</evidence>
<keyword evidence="9 13" id="KW-0961">Cell wall biogenesis/degradation</keyword>
<evidence type="ECO:0000256" key="7">
    <source>
        <dbReference type="ARBA" id="ARBA00022989"/>
    </source>
</evidence>
<comment type="function">
    <text evidence="10 13">Polymerizes chitin, a structural polymer of the cell wall and septum, by transferring the sugar moiety of UDP-GlcNAc to the non-reducing end of the growing chitin polymer.</text>
</comment>
<comment type="similarity">
    <text evidence="11">Belongs to the chitin synthase family. Class III subfamily.</text>
</comment>
<sequence length="803" mass="89901">MNTCGNCTDNRERQVASSSFPGGGSSARPLDNGYGQSRSKFRAAHLPISESPIPQNDPFSVPISSSWPSPLGRYSPISPKMPLRSGRRRVRPTTRRRHGCGSVVECPLRFPVDTKIPGAEYTLRYTAATCDPDDFNSANGYTLRGSKGNQSTEALIAITAFNENAVMYGRTLSGVFANIQDICTSQRSKYWRSCVEDGNPAWQRITAALVVDGLDEMDNDALDLLAKIGVCQTGIMKKQVQGRETTAHIFEAKNQKKINSHRWIFDAVGKILKPEVCILVDAGTKPGPNAIYRLWQAFHDNPNLGGSCGEIHPMGGRPLLNPLVAAQNFEYKMSNILDKPLESTFGYVTVLPGAFSAYRYRAILGRPLELYFKGDHSLARRLGKDNLQGLSMLQKNMFLAEDRILCFELIAKEGEKWTISYVKDSKAETDVPECTAELLSQRRRWLNGALAANVYALANFHRLYRSKHGWRQLVLYQVQAIYNALSLVFSWFTLANVWLGSSMLLDNLSGYAPYPYVTYVDGVSKVIKYAYLVCLALQFLLAFGNRPKSERLTFNIPLWFFAFLTIYLMAAPGVWSRLAASSPRVHPPCTEVLHSASTPTASGLAALLVPLSSAVGIYVVASLLYLDPWHLLHSSLQYLCMGPSFINVLTVYAFCNLHDVSWGTKGCDKLEVLTPLVTSFTRFLGHIHPGDKMRCDRGRQESQMKAEIEDLHKSFRTRVVILWLLSNAILAIAVENLGGWLNLNDPSITIEQVQLFHRGQTNGRRAYLSVLLCVAYWFVLLRFVGSIVYWVRNIVFSWRRKRS</sequence>
<evidence type="ECO:0000256" key="10">
    <source>
        <dbReference type="ARBA" id="ARBA00024009"/>
    </source>
</evidence>
<keyword evidence="8 13" id="KW-0472">Membrane</keyword>
<feature type="region of interest" description="Disordered" evidence="14">
    <location>
        <begin position="1"/>
        <end position="38"/>
    </location>
</feature>
<dbReference type="Proteomes" id="UP000467700">
    <property type="component" value="Unassembled WGS sequence"/>
</dbReference>
<feature type="transmembrane region" description="Helical" evidence="13">
    <location>
        <begin position="473"/>
        <end position="499"/>
    </location>
</feature>
<evidence type="ECO:0000256" key="12">
    <source>
        <dbReference type="ARBA" id="ARBA00048014"/>
    </source>
</evidence>
<dbReference type="EMBL" id="CACVBS010000036">
    <property type="protein sequence ID" value="CAA7262411.1"/>
    <property type="molecule type" value="Genomic_DNA"/>
</dbReference>
<evidence type="ECO:0000256" key="3">
    <source>
        <dbReference type="ARBA" id="ARBA00022475"/>
    </source>
</evidence>
<dbReference type="Pfam" id="PF08407">
    <property type="entry name" value="Chitin_synth_1N"/>
    <property type="match status" value="1"/>
</dbReference>